<comment type="similarity">
    <text evidence="2">Belongs to the phosphate acetyltransferase and butyryltransferase family.</text>
</comment>
<dbReference type="PANTHER" id="PTHR43356:SF3">
    <property type="entry name" value="PHOSPHATE ACETYLTRANSFERASE"/>
    <property type="match status" value="1"/>
</dbReference>
<dbReference type="InterPro" id="IPR002505">
    <property type="entry name" value="PTA_PTB"/>
</dbReference>
<keyword evidence="4" id="KW-0012">Acyltransferase</keyword>
<evidence type="ECO:0000256" key="4">
    <source>
        <dbReference type="ARBA" id="ARBA00023315"/>
    </source>
</evidence>
<keyword evidence="3" id="KW-0808">Transferase</keyword>
<dbReference type="PIRSF" id="PIRSF000428">
    <property type="entry name" value="P_Ac_trans"/>
    <property type="match status" value="1"/>
</dbReference>
<feature type="domain" description="Phosphate acetyl/butaryl transferase" evidence="5">
    <location>
        <begin position="3"/>
        <end position="330"/>
    </location>
</feature>
<dbReference type="Proteomes" id="UP001275932">
    <property type="component" value="Unassembled WGS sequence"/>
</dbReference>
<dbReference type="InterPro" id="IPR012147">
    <property type="entry name" value="P_Ac_Bu_trans"/>
</dbReference>
<dbReference type="Pfam" id="PF01515">
    <property type="entry name" value="PTA_PTB"/>
    <property type="match status" value="1"/>
</dbReference>
<evidence type="ECO:0000256" key="2">
    <source>
        <dbReference type="ARBA" id="ARBA00005656"/>
    </source>
</evidence>
<comment type="caution">
    <text evidence="6">The sequence shown here is derived from an EMBL/GenBank/DDBJ whole genome shotgun (WGS) entry which is preliminary data.</text>
</comment>
<evidence type="ECO:0000313" key="7">
    <source>
        <dbReference type="Proteomes" id="UP001275932"/>
    </source>
</evidence>
<sequence length="343" mass="37197">MSLINRLSARLQNHPKRVVFPEGEDARIIKAARMFASRRLGVPILIGSRPKIEEQAKSMELPLDGIRILEIDKSDDFGDLLKILKGMPKFRQMEVSDVERFLRNPNYFATMMLATARADAMVSGVTQSSASSLRPVFQLISLQKGFKTASSMMIVETNNEKLGTNGLLFLSDCGVIPEPTEEQLADIAITTAKLANHLTGEPSKVAMLSFVSKLQVAKTNSVLKVKAATALVHQRAMSEACEIEVDGELQVDSALIPEAAKVRGINSSVAGKANVLIFPDLNSGNISSKFLSIVGCRTYGQIVTGLVKPFAEVPRSALTEDIFGAAVIVAAQAVDMKYLYPDS</sequence>
<evidence type="ECO:0000256" key="1">
    <source>
        <dbReference type="ARBA" id="ARBA00000705"/>
    </source>
</evidence>
<dbReference type="Gene3D" id="3.40.50.10750">
    <property type="entry name" value="Isocitrate/Isopropylmalate dehydrogenase-like"/>
    <property type="match status" value="1"/>
</dbReference>
<dbReference type="PANTHER" id="PTHR43356">
    <property type="entry name" value="PHOSPHATE ACETYLTRANSFERASE"/>
    <property type="match status" value="1"/>
</dbReference>
<keyword evidence="7" id="KW-1185">Reference proteome</keyword>
<evidence type="ECO:0000259" key="5">
    <source>
        <dbReference type="Pfam" id="PF01515"/>
    </source>
</evidence>
<organism evidence="6 7">
    <name type="scientific">Intestinicryptomonas porci</name>
    <dbReference type="NCBI Taxonomy" id="2926320"/>
    <lineage>
        <taxon>Bacteria</taxon>
        <taxon>Pseudomonadati</taxon>
        <taxon>Verrucomicrobiota</taxon>
        <taxon>Opitutia</taxon>
        <taxon>Opitutales</taxon>
        <taxon>Intestinicryptomonaceae</taxon>
        <taxon>Intestinicryptomonas</taxon>
    </lineage>
</organism>
<reference evidence="6 7" key="1">
    <citation type="submission" date="2022-03" db="EMBL/GenBank/DDBJ databases">
        <title>Novel taxa within the pig intestine.</title>
        <authorList>
            <person name="Wylensek D."/>
            <person name="Bishof K."/>
            <person name="Afrizal A."/>
            <person name="Clavel T."/>
        </authorList>
    </citation>
    <scope>NUCLEOTIDE SEQUENCE [LARGE SCALE GENOMIC DNA]</scope>
    <source>
        <strain evidence="6 7">CLA-KB-P66</strain>
    </source>
</reference>
<protein>
    <submittedName>
        <fullName evidence="6">Phosphate acetyltransferase</fullName>
    </submittedName>
</protein>
<evidence type="ECO:0000256" key="3">
    <source>
        <dbReference type="ARBA" id="ARBA00022679"/>
    </source>
</evidence>
<dbReference type="InterPro" id="IPR042112">
    <property type="entry name" value="P_AcTrfase_dom2"/>
</dbReference>
<evidence type="ECO:0000313" key="6">
    <source>
        <dbReference type="EMBL" id="MDX8415707.1"/>
    </source>
</evidence>
<comment type="catalytic activity">
    <reaction evidence="1">
        <text>acetyl-CoA + phosphate = acetyl phosphate + CoA</text>
        <dbReference type="Rhea" id="RHEA:19521"/>
        <dbReference type="ChEBI" id="CHEBI:22191"/>
        <dbReference type="ChEBI" id="CHEBI:43474"/>
        <dbReference type="ChEBI" id="CHEBI:57287"/>
        <dbReference type="ChEBI" id="CHEBI:57288"/>
        <dbReference type="EC" id="2.3.1.8"/>
    </reaction>
</comment>
<accession>A0ABU4WJP5</accession>
<proteinExistence type="inferred from homology"/>
<gene>
    <name evidence="6" type="ORF">MOX91_05890</name>
</gene>
<dbReference type="Gene3D" id="3.40.50.10950">
    <property type="match status" value="1"/>
</dbReference>
<name>A0ABU4WJP5_9BACT</name>
<dbReference type="RefSeq" id="WP_370397155.1">
    <property type="nucleotide sequence ID" value="NZ_JALBUT010000006.1"/>
</dbReference>
<dbReference type="InterPro" id="IPR050500">
    <property type="entry name" value="Phos_Acetyltrans/Butyryltrans"/>
</dbReference>
<dbReference type="SUPFAM" id="SSF53659">
    <property type="entry name" value="Isocitrate/Isopropylmalate dehydrogenase-like"/>
    <property type="match status" value="1"/>
</dbReference>
<dbReference type="InterPro" id="IPR042113">
    <property type="entry name" value="P_AcTrfase_dom1"/>
</dbReference>
<dbReference type="EMBL" id="JALBUT010000006">
    <property type="protein sequence ID" value="MDX8415707.1"/>
    <property type="molecule type" value="Genomic_DNA"/>
</dbReference>